<keyword evidence="7" id="KW-1133">Transmembrane helix</keyword>
<keyword evidence="9" id="KW-1185">Reference proteome</keyword>
<evidence type="ECO:0000256" key="5">
    <source>
        <dbReference type="ARBA" id="ARBA00022944"/>
    </source>
</evidence>
<reference evidence="8 9" key="1">
    <citation type="submission" date="2018-06" db="EMBL/GenBank/DDBJ databases">
        <authorList>
            <consortium name="Pathogen Informatics"/>
            <person name="Doyle S."/>
        </authorList>
    </citation>
    <scope>NUCLEOTIDE SEQUENCE [LARGE SCALE GENOMIC DNA]</scope>
    <source>
        <strain evidence="8 9">NCTC11087</strain>
    </source>
</reference>
<evidence type="ECO:0000256" key="3">
    <source>
        <dbReference type="ARBA" id="ARBA00022475"/>
    </source>
</evidence>
<dbReference type="Gene3D" id="3.40.50.11820">
    <property type="match status" value="1"/>
</dbReference>
<dbReference type="EC" id="2.7.8.12" evidence="8"/>
<evidence type="ECO:0000313" key="9">
    <source>
        <dbReference type="Proteomes" id="UP000255523"/>
    </source>
</evidence>
<name>A0A380LL35_9FIRM</name>
<dbReference type="EMBL" id="UHFX01000003">
    <property type="protein sequence ID" value="SUO04614.1"/>
    <property type="molecule type" value="Genomic_DNA"/>
</dbReference>
<sequence length="364" mass="42540">MKIEKIILNIVLSILNGLTFFIHPKQNRITFISMTADHLTGDFYQIDQALKKEGCYDIHYDLFQIHKTIKGYFLYFINLCHQLIQMKQSKLIILNDNNYIVSQFKPKETKVLQIWHACGAIKKFGNQIERSYPIQGYDAVLCSAPYWKEVYAQAFGVNSSQVYVTGLPRIDELLDPQRQKTQKEMLYAKYPMIKEKKCILYAPTFRGNMVKGFQVASFDMGKILDALGDEYCILYKFHPLLPDIQINHLRAIDCHDEDLYALMHVSDVLISDYSSVILDYSLLNKPMIAYIDDVEEYDQTIGFNLDYRKEFPGPVCLNERELIDALKEVYIHSDISRFQQKYIIHKDGQNTKRVIEKIHELMRG</sequence>
<dbReference type="PANTHER" id="PTHR37316:SF3">
    <property type="entry name" value="TEICHOIC ACID GLYCEROL-PHOSPHATE TRANSFERASE"/>
    <property type="match status" value="1"/>
</dbReference>
<proteinExistence type="inferred from homology"/>
<dbReference type="InterPro" id="IPR043149">
    <property type="entry name" value="TagF_N"/>
</dbReference>
<gene>
    <name evidence="8" type="primary">cpsL</name>
    <name evidence="8" type="ORF">NCTC11087_01536</name>
</gene>
<dbReference type="GO" id="GO:0047355">
    <property type="term" value="F:CDP-glycerol glycerophosphotransferase activity"/>
    <property type="evidence" value="ECO:0007669"/>
    <property type="project" value="UniProtKB-EC"/>
</dbReference>
<feature type="transmembrane region" description="Helical" evidence="7">
    <location>
        <begin position="6"/>
        <end position="24"/>
    </location>
</feature>
<organism evidence="8 9">
    <name type="scientific">Faecalicoccus pleomorphus</name>
    <dbReference type="NCBI Taxonomy" id="1323"/>
    <lineage>
        <taxon>Bacteria</taxon>
        <taxon>Bacillati</taxon>
        <taxon>Bacillota</taxon>
        <taxon>Erysipelotrichia</taxon>
        <taxon>Erysipelotrichales</taxon>
        <taxon>Erysipelotrichaceae</taxon>
        <taxon>Faecalicoccus</taxon>
    </lineage>
</organism>
<dbReference type="Pfam" id="PF04464">
    <property type="entry name" value="Glyphos_transf"/>
    <property type="match status" value="1"/>
</dbReference>
<dbReference type="OrthoDB" id="9811865at2"/>
<dbReference type="GeneID" id="77462486"/>
<keyword evidence="6 7" id="KW-0472">Membrane</keyword>
<dbReference type="Proteomes" id="UP000255523">
    <property type="component" value="Unassembled WGS sequence"/>
</dbReference>
<evidence type="ECO:0000256" key="1">
    <source>
        <dbReference type="ARBA" id="ARBA00004202"/>
    </source>
</evidence>
<accession>A0A380LL35</accession>
<protein>
    <submittedName>
        <fullName evidence="8">CDP-glycerol:poly(Glycerophosphate) glycerophosphotransferase</fullName>
        <ecNumber evidence="8">2.7.8.12</ecNumber>
    </submittedName>
</protein>
<evidence type="ECO:0000256" key="6">
    <source>
        <dbReference type="ARBA" id="ARBA00023136"/>
    </source>
</evidence>
<dbReference type="RefSeq" id="WP_022790163.1">
    <property type="nucleotide sequence ID" value="NZ_UHFX01000003.1"/>
</dbReference>
<dbReference type="InterPro" id="IPR051612">
    <property type="entry name" value="Teichoic_Acid_Biosynth"/>
</dbReference>
<dbReference type="InterPro" id="IPR007554">
    <property type="entry name" value="Glycerophosphate_synth"/>
</dbReference>
<keyword evidence="4 8" id="KW-0808">Transferase</keyword>
<comment type="similarity">
    <text evidence="2">Belongs to the CDP-glycerol glycerophosphotransferase family.</text>
</comment>
<dbReference type="SUPFAM" id="SSF53756">
    <property type="entry name" value="UDP-Glycosyltransferase/glycogen phosphorylase"/>
    <property type="match status" value="1"/>
</dbReference>
<keyword evidence="3" id="KW-1003">Cell membrane</keyword>
<evidence type="ECO:0000256" key="2">
    <source>
        <dbReference type="ARBA" id="ARBA00010488"/>
    </source>
</evidence>
<dbReference type="AlphaFoldDB" id="A0A380LL35"/>
<evidence type="ECO:0000313" key="8">
    <source>
        <dbReference type="EMBL" id="SUO04614.1"/>
    </source>
</evidence>
<keyword evidence="7" id="KW-0812">Transmembrane</keyword>
<dbReference type="InterPro" id="IPR043148">
    <property type="entry name" value="TagF_C"/>
</dbReference>
<keyword evidence="5" id="KW-0777">Teichoic acid biosynthesis</keyword>
<evidence type="ECO:0000256" key="4">
    <source>
        <dbReference type="ARBA" id="ARBA00022679"/>
    </source>
</evidence>
<dbReference type="Gene3D" id="3.40.50.12580">
    <property type="match status" value="1"/>
</dbReference>
<dbReference type="GO" id="GO:0019350">
    <property type="term" value="P:teichoic acid biosynthetic process"/>
    <property type="evidence" value="ECO:0007669"/>
    <property type="project" value="UniProtKB-KW"/>
</dbReference>
<comment type="subcellular location">
    <subcellularLocation>
        <location evidence="1">Cell membrane</location>
        <topology evidence="1">Peripheral membrane protein</topology>
    </subcellularLocation>
</comment>
<dbReference type="PANTHER" id="PTHR37316">
    <property type="entry name" value="TEICHOIC ACID GLYCEROL-PHOSPHATE PRIMASE"/>
    <property type="match status" value="1"/>
</dbReference>
<dbReference type="GO" id="GO:0005886">
    <property type="term" value="C:plasma membrane"/>
    <property type="evidence" value="ECO:0007669"/>
    <property type="project" value="UniProtKB-SubCell"/>
</dbReference>
<evidence type="ECO:0000256" key="7">
    <source>
        <dbReference type="SAM" id="Phobius"/>
    </source>
</evidence>